<dbReference type="Gene3D" id="3.40.140.10">
    <property type="entry name" value="Cytidine Deaminase, domain 2"/>
    <property type="match status" value="1"/>
</dbReference>
<evidence type="ECO:0000256" key="3">
    <source>
        <dbReference type="HAMAP-Rule" id="MF_00187"/>
    </source>
</evidence>
<evidence type="ECO:0000256" key="1">
    <source>
        <dbReference type="ARBA" id="ARBA00022490"/>
    </source>
</evidence>
<dbReference type="Gene3D" id="3.10.20.10">
    <property type="match status" value="1"/>
</dbReference>
<dbReference type="InterPro" id="IPR003786">
    <property type="entry name" value="FdhD"/>
</dbReference>
<keyword evidence="2 3" id="KW-0501">Molybdenum cofactor biosynthesis</keyword>
<dbReference type="HAMAP" id="MF_00187">
    <property type="entry name" value="FdhD"/>
    <property type="match status" value="1"/>
</dbReference>
<dbReference type="RefSeq" id="WP_246344733.1">
    <property type="nucleotide sequence ID" value="NZ_JACIEB010000010.1"/>
</dbReference>
<comment type="caution">
    <text evidence="3">Lacks conserved residue(s) required for the propagation of feature annotation.</text>
</comment>
<sequence length="293" mass="30813">MACSSDDAVDMATAASRAPPDQAALADSHWPAPIVDVDFHVVTPDGATGAVTRAVANEAPVAIEINGLGYAVLMATPADLIDLAYGFALTERLIDASDDIVEVVEHATDKGLILRLFLARHLADRALDRVRRRLTDSSCGLCGIENLEQVMRPLPRLPRPMPPNGPALFRALSDLRDHQPISRATGAVHAAALCGSDGAIMLAREDVGRHNAFDKLIGAMLRAGAAWGDGFALLSSRCSYELVEKAVLAGCPLLATISAPSAMAISRAREAGLSLAVLARPDAYLALIPNEAT</sequence>
<dbReference type="EMBL" id="JACIEB010000010">
    <property type="protein sequence ID" value="MBB3983593.1"/>
    <property type="molecule type" value="Genomic_DNA"/>
</dbReference>
<keyword evidence="5" id="KW-1185">Reference proteome</keyword>
<organism evidence="4 5">
    <name type="scientific">Sphingobium fontiphilum</name>
    <dbReference type="NCBI Taxonomy" id="944425"/>
    <lineage>
        <taxon>Bacteria</taxon>
        <taxon>Pseudomonadati</taxon>
        <taxon>Pseudomonadota</taxon>
        <taxon>Alphaproteobacteria</taxon>
        <taxon>Sphingomonadales</taxon>
        <taxon>Sphingomonadaceae</taxon>
        <taxon>Sphingobium</taxon>
    </lineage>
</organism>
<evidence type="ECO:0000313" key="4">
    <source>
        <dbReference type="EMBL" id="MBB3983593.1"/>
    </source>
</evidence>
<comment type="caution">
    <text evidence="4">The sequence shown here is derived from an EMBL/GenBank/DDBJ whole genome shotgun (WGS) entry which is preliminary data.</text>
</comment>
<dbReference type="AlphaFoldDB" id="A0A7W6DPE6"/>
<comment type="similarity">
    <text evidence="3">Belongs to the FdhD family.</text>
</comment>
<dbReference type="SUPFAM" id="SSF53927">
    <property type="entry name" value="Cytidine deaminase-like"/>
    <property type="match status" value="1"/>
</dbReference>
<dbReference type="GO" id="GO:0006777">
    <property type="term" value="P:Mo-molybdopterin cofactor biosynthetic process"/>
    <property type="evidence" value="ECO:0007669"/>
    <property type="project" value="UniProtKB-UniRule"/>
</dbReference>
<dbReference type="Pfam" id="PF02634">
    <property type="entry name" value="FdhD-NarQ"/>
    <property type="match status" value="1"/>
</dbReference>
<accession>A0A7W6DPE6</accession>
<feature type="active site" description="Cysteine persulfide intermediate" evidence="3">
    <location>
        <position position="139"/>
    </location>
</feature>
<reference evidence="4 5" key="1">
    <citation type="submission" date="2020-08" db="EMBL/GenBank/DDBJ databases">
        <title>Genomic Encyclopedia of Type Strains, Phase IV (KMG-IV): sequencing the most valuable type-strain genomes for metagenomic binning, comparative biology and taxonomic classification.</title>
        <authorList>
            <person name="Goeker M."/>
        </authorList>
    </citation>
    <scope>NUCLEOTIDE SEQUENCE [LARGE SCALE GENOMIC DNA]</scope>
    <source>
        <strain evidence="4 5">DSM 29348</strain>
    </source>
</reference>
<comment type="function">
    <text evidence="3">Required for formate dehydrogenase (FDH) activity. Acts as a sulfur carrier protein that transfers sulfur from IscS to the molybdenum cofactor prior to its insertion into FDH.</text>
</comment>
<evidence type="ECO:0000256" key="2">
    <source>
        <dbReference type="ARBA" id="ARBA00023150"/>
    </source>
</evidence>
<dbReference type="InterPro" id="IPR016193">
    <property type="entry name" value="Cytidine_deaminase-like"/>
</dbReference>
<dbReference type="PIRSF" id="PIRSF015626">
    <property type="entry name" value="FdhD"/>
    <property type="match status" value="1"/>
</dbReference>
<dbReference type="GO" id="GO:0016783">
    <property type="term" value="F:sulfurtransferase activity"/>
    <property type="evidence" value="ECO:0007669"/>
    <property type="project" value="InterPro"/>
</dbReference>
<evidence type="ECO:0000313" key="5">
    <source>
        <dbReference type="Proteomes" id="UP000552757"/>
    </source>
</evidence>
<proteinExistence type="inferred from homology"/>
<dbReference type="PANTHER" id="PTHR30592">
    <property type="entry name" value="FORMATE DEHYDROGENASE"/>
    <property type="match status" value="1"/>
</dbReference>
<name>A0A7W6DPE6_9SPHN</name>
<dbReference type="NCBIfam" id="TIGR00129">
    <property type="entry name" value="fdhD_narQ"/>
    <property type="match status" value="1"/>
</dbReference>
<keyword evidence="1 3" id="KW-0963">Cytoplasm</keyword>
<dbReference type="Proteomes" id="UP000552757">
    <property type="component" value="Unassembled WGS sequence"/>
</dbReference>
<comment type="subcellular location">
    <subcellularLocation>
        <location evidence="3">Cytoplasm</location>
    </subcellularLocation>
</comment>
<dbReference type="GO" id="GO:0097163">
    <property type="term" value="F:sulfur carrier activity"/>
    <property type="evidence" value="ECO:0007669"/>
    <property type="project" value="UniProtKB-UniRule"/>
</dbReference>
<gene>
    <name evidence="3" type="primary">fdhD</name>
    <name evidence="4" type="ORF">GGR44_003289</name>
</gene>
<dbReference type="PANTHER" id="PTHR30592:SF1">
    <property type="entry name" value="SULFUR CARRIER PROTEIN FDHD"/>
    <property type="match status" value="1"/>
</dbReference>
<protein>
    <recommendedName>
        <fullName evidence="3">Sulfur carrier protein FdhD</fullName>
    </recommendedName>
</protein>
<dbReference type="GO" id="GO:0005737">
    <property type="term" value="C:cytoplasm"/>
    <property type="evidence" value="ECO:0007669"/>
    <property type="project" value="UniProtKB-SubCell"/>
</dbReference>